<accession>A0A1I6DN33</accession>
<dbReference type="STRING" id="84724.SAMN04488564_1021078"/>
<dbReference type="Proteomes" id="UP000198583">
    <property type="component" value="Unassembled WGS sequence"/>
</dbReference>
<dbReference type="EMBL" id="FOYL01000002">
    <property type="protein sequence ID" value="SFR06791.1"/>
    <property type="molecule type" value="Genomic_DNA"/>
</dbReference>
<evidence type="ECO:0000313" key="1">
    <source>
        <dbReference type="EMBL" id="SFR06791.1"/>
    </source>
</evidence>
<organism evidence="1 2">
    <name type="scientific">Lentzea waywayandensis</name>
    <dbReference type="NCBI Taxonomy" id="84724"/>
    <lineage>
        <taxon>Bacteria</taxon>
        <taxon>Bacillati</taxon>
        <taxon>Actinomycetota</taxon>
        <taxon>Actinomycetes</taxon>
        <taxon>Pseudonocardiales</taxon>
        <taxon>Pseudonocardiaceae</taxon>
        <taxon>Lentzea</taxon>
    </lineage>
</organism>
<proteinExistence type="predicted"/>
<dbReference type="RefSeq" id="WP_143138584.1">
    <property type="nucleotide sequence ID" value="NZ_FOYL01000002.1"/>
</dbReference>
<dbReference type="AlphaFoldDB" id="A0A1I6DN33"/>
<dbReference type="OrthoDB" id="3689605at2"/>
<reference evidence="2" key="1">
    <citation type="submission" date="2016-10" db="EMBL/GenBank/DDBJ databases">
        <authorList>
            <person name="Varghese N."/>
            <person name="Submissions S."/>
        </authorList>
    </citation>
    <scope>NUCLEOTIDE SEQUENCE [LARGE SCALE GENOMIC DNA]</scope>
    <source>
        <strain evidence="2">DSM 44232</strain>
    </source>
</reference>
<protein>
    <recommendedName>
        <fullName evidence="3">Excreted virulence factor EspC, type VII ESX diderm</fullName>
    </recommendedName>
</protein>
<evidence type="ECO:0000313" key="2">
    <source>
        <dbReference type="Proteomes" id="UP000198583"/>
    </source>
</evidence>
<evidence type="ECO:0008006" key="3">
    <source>
        <dbReference type="Google" id="ProtNLM"/>
    </source>
</evidence>
<gene>
    <name evidence="1" type="ORF">SAMN04488564_1021078</name>
</gene>
<sequence>MSSFAVEVENLVDAAKVMETHIAGSFESVHHWIKGATEKENDAFYSGDGQGGRHLYDQVGDEWRVTADFMNRIAVDNAETMRLAAEALREIAQRYREADGQA</sequence>
<name>A0A1I6DN33_9PSEU</name>
<keyword evidence="2" id="KW-1185">Reference proteome</keyword>